<comment type="caution">
    <text evidence="2">The sequence shown here is derived from an EMBL/GenBank/DDBJ whole genome shotgun (WGS) entry which is preliminary data.</text>
</comment>
<dbReference type="Proteomes" id="UP000652198">
    <property type="component" value="Unassembled WGS sequence"/>
</dbReference>
<dbReference type="Pfam" id="PF12697">
    <property type="entry name" value="Abhydrolase_6"/>
    <property type="match status" value="1"/>
</dbReference>
<dbReference type="InterPro" id="IPR000073">
    <property type="entry name" value="AB_hydrolase_1"/>
</dbReference>
<dbReference type="RefSeq" id="WP_172317303.1">
    <property type="nucleotide sequence ID" value="NZ_WOEY01000150.1"/>
</dbReference>
<keyword evidence="3" id="KW-1185">Reference proteome</keyword>
<keyword evidence="2" id="KW-0378">Hydrolase</keyword>
<organism evidence="2 3">
    <name type="scientific">Paraburkholderia solitsugae</name>
    <dbReference type="NCBI Taxonomy" id="2675748"/>
    <lineage>
        <taxon>Bacteria</taxon>
        <taxon>Pseudomonadati</taxon>
        <taxon>Pseudomonadota</taxon>
        <taxon>Betaproteobacteria</taxon>
        <taxon>Burkholderiales</taxon>
        <taxon>Burkholderiaceae</taxon>
        <taxon>Paraburkholderia</taxon>
    </lineage>
</organism>
<feature type="domain" description="AB hydrolase-1" evidence="1">
    <location>
        <begin position="23"/>
        <end position="257"/>
    </location>
</feature>
<dbReference type="GO" id="GO:0016787">
    <property type="term" value="F:hydrolase activity"/>
    <property type="evidence" value="ECO:0007669"/>
    <property type="project" value="UniProtKB-KW"/>
</dbReference>
<dbReference type="Gene3D" id="3.40.50.1820">
    <property type="entry name" value="alpha/beta hydrolase"/>
    <property type="match status" value="1"/>
</dbReference>
<gene>
    <name evidence="2" type="ORF">GNZ12_37775</name>
</gene>
<name>A0ABX2C3Y9_9BURK</name>
<protein>
    <submittedName>
        <fullName evidence="2">Alpha/beta fold hydrolase</fullName>
    </submittedName>
</protein>
<evidence type="ECO:0000313" key="2">
    <source>
        <dbReference type="EMBL" id="NPT46958.1"/>
    </source>
</evidence>
<reference evidence="2 3" key="1">
    <citation type="submission" date="2019-11" db="EMBL/GenBank/DDBJ databases">
        <title>Metabolism of dissolved organic matter in forest soils.</title>
        <authorList>
            <person name="Cyle K.T."/>
            <person name="Wilhelm R.C."/>
            <person name="Martinez C.E."/>
        </authorList>
    </citation>
    <scope>NUCLEOTIDE SEQUENCE [LARGE SCALE GENOMIC DNA]</scope>
    <source>
        <strain evidence="2 3">1N</strain>
    </source>
</reference>
<dbReference type="SUPFAM" id="SSF53474">
    <property type="entry name" value="alpha/beta-Hydrolases"/>
    <property type="match status" value="1"/>
</dbReference>
<dbReference type="PRINTS" id="PR00412">
    <property type="entry name" value="EPOXHYDRLASE"/>
</dbReference>
<dbReference type="EMBL" id="WOEY01000150">
    <property type="protein sequence ID" value="NPT46958.1"/>
    <property type="molecule type" value="Genomic_DNA"/>
</dbReference>
<evidence type="ECO:0000313" key="3">
    <source>
        <dbReference type="Proteomes" id="UP000652198"/>
    </source>
</evidence>
<proteinExistence type="predicted"/>
<dbReference type="InterPro" id="IPR029058">
    <property type="entry name" value="AB_hydrolase_fold"/>
</dbReference>
<accession>A0ABX2C3Y9</accession>
<dbReference type="PRINTS" id="PR00111">
    <property type="entry name" value="ABHYDROLASE"/>
</dbReference>
<dbReference type="InterPro" id="IPR000639">
    <property type="entry name" value="Epox_hydrolase-like"/>
</dbReference>
<sequence>MASIPITDGQLHYEVQGAGAETIVFLHGMLWDRHLFDAQVAALQSRYRCVCADLRGHGRSSTVSDCDLYTQTDDIADLIQALGGEACHIVGQSMGGFVALRLALRYPALVKSLTLIGSSAEAPTANDLRMSGILVFVVRWFGIRPVAGKVMDICLGDKFLADPARAVLRQEIRQRILDNDVAVLLRTAMAVNARDDLSHELHRITVPTLVMVGSNDKDSQTTPAHAQRLHAKIPGSRLVVVPAAGHFLPIEEPEAVNLALIDFLATSFL</sequence>
<evidence type="ECO:0000259" key="1">
    <source>
        <dbReference type="Pfam" id="PF12697"/>
    </source>
</evidence>
<dbReference type="PANTHER" id="PTHR43798">
    <property type="entry name" value="MONOACYLGLYCEROL LIPASE"/>
    <property type="match status" value="1"/>
</dbReference>
<dbReference type="InterPro" id="IPR050266">
    <property type="entry name" value="AB_hydrolase_sf"/>
</dbReference>